<evidence type="ECO:0000256" key="10">
    <source>
        <dbReference type="ARBA" id="ARBA00023098"/>
    </source>
</evidence>
<evidence type="ECO:0000256" key="8">
    <source>
        <dbReference type="ARBA" id="ARBA00023002"/>
    </source>
</evidence>
<keyword evidence="17" id="KW-1185">Reference proteome</keyword>
<dbReference type="HOGENOM" id="CLU_009834_16_1_5"/>
<comment type="similarity">
    <text evidence="3">In the N-terminal section; belongs to the enoyl-CoA hydratase/isomerase family.</text>
</comment>
<evidence type="ECO:0000259" key="14">
    <source>
        <dbReference type="Pfam" id="PF00725"/>
    </source>
</evidence>
<dbReference type="STRING" id="488538.SAR116_0556"/>
<dbReference type="InterPro" id="IPR001753">
    <property type="entry name" value="Enoyl-CoA_hydra/iso"/>
</dbReference>
<dbReference type="CDD" id="cd06558">
    <property type="entry name" value="crotonase-like"/>
    <property type="match status" value="1"/>
</dbReference>
<dbReference type="OrthoDB" id="9771883at2"/>
<keyword evidence="8 16" id="KW-0560">Oxidoreductase</keyword>
<evidence type="ECO:0000256" key="3">
    <source>
        <dbReference type="ARBA" id="ARBA00008750"/>
    </source>
</evidence>
<dbReference type="GO" id="GO:0006635">
    <property type="term" value="P:fatty acid beta-oxidation"/>
    <property type="evidence" value="ECO:0007669"/>
    <property type="project" value="UniProtKB-UniPathway"/>
</dbReference>
<evidence type="ECO:0000256" key="11">
    <source>
        <dbReference type="ARBA" id="ARBA00023239"/>
    </source>
</evidence>
<dbReference type="InterPro" id="IPR013328">
    <property type="entry name" value="6PGD_dom2"/>
</dbReference>
<keyword evidence="6" id="KW-0276">Fatty acid metabolism</keyword>
<organism evidence="16 17">
    <name type="scientific">Puniceispirillum marinum (strain IMCC1322)</name>
    <dbReference type="NCBI Taxonomy" id="488538"/>
    <lineage>
        <taxon>Bacteria</taxon>
        <taxon>Pseudomonadati</taxon>
        <taxon>Pseudomonadota</taxon>
        <taxon>Alphaproteobacteria</taxon>
        <taxon>Candidatus Puniceispirillales</taxon>
        <taxon>Candidatus Puniceispirillaceae</taxon>
        <taxon>Candidatus Puniceispirillum</taxon>
    </lineage>
</organism>
<dbReference type="InterPro" id="IPR029045">
    <property type="entry name" value="ClpP/crotonase-like_dom_sf"/>
</dbReference>
<dbReference type="EMBL" id="CP001751">
    <property type="protein sequence ID" value="ADE38799.1"/>
    <property type="molecule type" value="Genomic_DNA"/>
</dbReference>
<evidence type="ECO:0000313" key="16">
    <source>
        <dbReference type="EMBL" id="ADE38799.1"/>
    </source>
</evidence>
<evidence type="ECO:0000256" key="5">
    <source>
        <dbReference type="ARBA" id="ARBA00012076"/>
    </source>
</evidence>
<dbReference type="GO" id="GO:0016853">
    <property type="term" value="F:isomerase activity"/>
    <property type="evidence" value="ECO:0007669"/>
    <property type="project" value="UniProtKB-KW"/>
</dbReference>
<protein>
    <recommendedName>
        <fullName evidence="5">enoyl-CoA hydratase</fullName>
        <ecNumber evidence="5">4.2.1.17</ecNumber>
    </recommendedName>
</protein>
<dbReference type="Pfam" id="PF00378">
    <property type="entry name" value="ECH_1"/>
    <property type="match status" value="1"/>
</dbReference>
<evidence type="ECO:0000256" key="13">
    <source>
        <dbReference type="ARBA" id="ARBA00049556"/>
    </source>
</evidence>
<evidence type="ECO:0000256" key="9">
    <source>
        <dbReference type="ARBA" id="ARBA00023027"/>
    </source>
</evidence>
<dbReference type="PROSITE" id="PS00067">
    <property type="entry name" value="3HCDH"/>
    <property type="match status" value="1"/>
</dbReference>
<dbReference type="Pfam" id="PF02737">
    <property type="entry name" value="3HCDH_N"/>
    <property type="match status" value="1"/>
</dbReference>
<keyword evidence="9" id="KW-0520">NAD</keyword>
<feature type="domain" description="3-hydroxyacyl-CoA dehydrogenase C-terminal" evidence="14">
    <location>
        <begin position="481"/>
        <end position="570"/>
    </location>
</feature>
<comment type="similarity">
    <text evidence="4">Belongs to the 3-hydroxyacyl-CoA dehydrogenase family.</text>
</comment>
<gene>
    <name evidence="16" type="ordered locus">SAR116_0556</name>
</gene>
<dbReference type="AlphaFoldDB" id="D5BRA2"/>
<comment type="pathway">
    <text evidence="1">Lipid metabolism; fatty acid beta-oxidation.</text>
</comment>
<evidence type="ECO:0000256" key="4">
    <source>
        <dbReference type="ARBA" id="ARBA00009463"/>
    </source>
</evidence>
<dbReference type="SUPFAM" id="SSF51735">
    <property type="entry name" value="NAD(P)-binding Rossmann-fold domains"/>
    <property type="match status" value="1"/>
</dbReference>
<name>D5BRA2_PUNMI</name>
<accession>D5BRA2</accession>
<dbReference type="Proteomes" id="UP000007460">
    <property type="component" value="Chromosome"/>
</dbReference>
<dbReference type="Gene3D" id="3.90.226.10">
    <property type="entry name" value="2-enoyl-CoA Hydratase, Chain A, domain 1"/>
    <property type="match status" value="1"/>
</dbReference>
<reference evidence="16 17" key="1">
    <citation type="journal article" date="2010" name="J. Bacteriol.">
        <title>Complete genome sequence of "Candidatus Puniceispirillum marinum" IMCC1322, a representative of the SAR116 clade in the Alphaproteobacteria.</title>
        <authorList>
            <person name="Oh H.M."/>
            <person name="Kwon K.K."/>
            <person name="Kang I."/>
            <person name="Kang S.G."/>
            <person name="Lee J.H."/>
            <person name="Kim S.J."/>
            <person name="Cho J.C."/>
        </authorList>
    </citation>
    <scope>NUCLEOTIDE SEQUENCE [LARGE SCALE GENOMIC DNA]</scope>
    <source>
        <strain evidence="16 17">IMCC1322</strain>
    </source>
</reference>
<dbReference type="Gene3D" id="1.10.1040.10">
    <property type="entry name" value="N-(1-d-carboxylethyl)-l-norvaline Dehydrogenase, domain 2"/>
    <property type="match status" value="2"/>
</dbReference>
<dbReference type="KEGG" id="apb:SAR116_0556"/>
<dbReference type="FunFam" id="3.40.50.720:FF:000009">
    <property type="entry name" value="Fatty oxidation complex, alpha subunit"/>
    <property type="match status" value="1"/>
</dbReference>
<comment type="similarity">
    <text evidence="2">In the central section; belongs to the 3-hydroxyacyl-CoA dehydrogenase family.</text>
</comment>
<evidence type="ECO:0000256" key="7">
    <source>
        <dbReference type="ARBA" id="ARBA00022963"/>
    </source>
</evidence>
<comment type="catalytic activity">
    <reaction evidence="13">
        <text>a (3S)-3-hydroxyacyl-CoA + NAD(+) = a 3-oxoacyl-CoA + NADH + H(+)</text>
        <dbReference type="Rhea" id="RHEA:22432"/>
        <dbReference type="ChEBI" id="CHEBI:15378"/>
        <dbReference type="ChEBI" id="CHEBI:57318"/>
        <dbReference type="ChEBI" id="CHEBI:57540"/>
        <dbReference type="ChEBI" id="CHEBI:57945"/>
        <dbReference type="ChEBI" id="CHEBI:90726"/>
        <dbReference type="EC" id="1.1.1.35"/>
    </reaction>
</comment>
<sequence>MHVTNIKYDHWHVERDDDGIVWLGLDVADKSVNVLTTAVLRELADISKGLSDAPPTGLVLHSHKNRGFIFGADINEFEAFSSEDVVKAHIAKTLETIQRIDDLPCPTVALIDGVALGGGYELALGFDVIVGVDDPSVQIGFPEVNLGLLPGYGGTGRIFKRVGLATALDMVLYGKPLKAKDAKSCNAIDLLVNNNNELKAEAIKIIKAYKGRELPDPLIVDSTDLIAVETAKIEARFTENNTPAPFEILRHFAMENPDQARLITAESHIFARLMMGGASRGLRRVFALNDAVKKQGRGNSDVTHIHVIGAGVMGGDIAAVAAMSGFKVTLQDINVEAIESAVKRAHGLYDRRLRSPDMAAAAKNRLHVDHTGTGLHDADLLIEAVAENLDLKQKVFADAETKMKAGAIMATNTSAIPIEDIGAALKKPERLIGMHFFNPVPVLPLVEIVHTQASDADAIHRAMCVSGAMKKLPIACKSSPGFMVNRALLPYLFAAIDAVIDGENADMIDQALVEFGMPMGPIELADQIGLDVCHDAGIVLGMSETSQSRLQTLINAGTIGRKSGQGFYQWDDKKAIRPRASYDADALQAIALRLLTPLVAECRAAVTEGVVTSRDMADAAMLFGVGFAAHTGGPLFWADDNPALAIV</sequence>
<dbReference type="UniPathway" id="UPA00659"/>
<evidence type="ECO:0000256" key="6">
    <source>
        <dbReference type="ARBA" id="ARBA00022832"/>
    </source>
</evidence>
<dbReference type="GO" id="GO:0016509">
    <property type="term" value="F:long-chain (3S)-3-hydroxyacyl-CoA dehydrogenase (NAD+) activity"/>
    <property type="evidence" value="ECO:0007669"/>
    <property type="project" value="TreeGrafter"/>
</dbReference>
<dbReference type="InterPro" id="IPR006108">
    <property type="entry name" value="3HC_DH_C"/>
</dbReference>
<keyword evidence="7" id="KW-0442">Lipid degradation</keyword>
<dbReference type="EC" id="4.2.1.17" evidence="5"/>
<keyword evidence="11 16" id="KW-0456">Lyase</keyword>
<dbReference type="InterPro" id="IPR006176">
    <property type="entry name" value="3-OHacyl-CoA_DH_NAD-bd"/>
</dbReference>
<dbReference type="eggNOG" id="COG1024">
    <property type="taxonomic scope" value="Bacteria"/>
</dbReference>
<evidence type="ECO:0000256" key="12">
    <source>
        <dbReference type="ARBA" id="ARBA00023268"/>
    </source>
</evidence>
<dbReference type="GO" id="GO:0004300">
    <property type="term" value="F:enoyl-CoA hydratase activity"/>
    <property type="evidence" value="ECO:0007669"/>
    <property type="project" value="UniProtKB-EC"/>
</dbReference>
<dbReference type="Gene3D" id="3.40.50.720">
    <property type="entry name" value="NAD(P)-binding Rossmann-like Domain"/>
    <property type="match status" value="1"/>
</dbReference>
<evidence type="ECO:0000256" key="2">
    <source>
        <dbReference type="ARBA" id="ARBA00007005"/>
    </source>
</evidence>
<dbReference type="InterPro" id="IPR006180">
    <property type="entry name" value="3-OHacyl-CoA_DH_CS"/>
</dbReference>
<evidence type="ECO:0000256" key="1">
    <source>
        <dbReference type="ARBA" id="ARBA00005005"/>
    </source>
</evidence>
<dbReference type="GO" id="GO:0070403">
    <property type="term" value="F:NAD+ binding"/>
    <property type="evidence" value="ECO:0007669"/>
    <property type="project" value="InterPro"/>
</dbReference>
<dbReference type="eggNOG" id="COG1250">
    <property type="taxonomic scope" value="Bacteria"/>
</dbReference>
<keyword evidence="12" id="KW-0511">Multifunctional enzyme</keyword>
<dbReference type="PANTHER" id="PTHR43612:SF3">
    <property type="entry name" value="TRIFUNCTIONAL ENZYME SUBUNIT ALPHA, MITOCHONDRIAL"/>
    <property type="match status" value="1"/>
</dbReference>
<dbReference type="InterPro" id="IPR050136">
    <property type="entry name" value="FA_oxidation_alpha_subunit"/>
</dbReference>
<dbReference type="Pfam" id="PF00725">
    <property type="entry name" value="3HCDH"/>
    <property type="match status" value="1"/>
</dbReference>
<feature type="domain" description="3-hydroxyacyl-CoA dehydrogenase NAD binding" evidence="15">
    <location>
        <begin position="305"/>
        <end position="477"/>
    </location>
</feature>
<dbReference type="PANTHER" id="PTHR43612">
    <property type="entry name" value="TRIFUNCTIONAL ENZYME SUBUNIT ALPHA"/>
    <property type="match status" value="1"/>
</dbReference>
<dbReference type="SUPFAM" id="SSF52096">
    <property type="entry name" value="ClpP/crotonase"/>
    <property type="match status" value="1"/>
</dbReference>
<evidence type="ECO:0000259" key="15">
    <source>
        <dbReference type="Pfam" id="PF02737"/>
    </source>
</evidence>
<keyword evidence="10" id="KW-0443">Lipid metabolism</keyword>
<dbReference type="SUPFAM" id="SSF48179">
    <property type="entry name" value="6-phosphogluconate dehydrogenase C-terminal domain-like"/>
    <property type="match status" value="2"/>
</dbReference>
<proteinExistence type="inferred from homology"/>
<evidence type="ECO:0000313" key="17">
    <source>
        <dbReference type="Proteomes" id="UP000007460"/>
    </source>
</evidence>
<dbReference type="InterPro" id="IPR008927">
    <property type="entry name" value="6-PGluconate_DH-like_C_sf"/>
</dbReference>
<keyword evidence="16" id="KW-0413">Isomerase</keyword>
<dbReference type="RefSeq" id="WP_013045428.1">
    <property type="nucleotide sequence ID" value="NC_014010.1"/>
</dbReference>
<dbReference type="InterPro" id="IPR036291">
    <property type="entry name" value="NAD(P)-bd_dom_sf"/>
</dbReference>